<dbReference type="PIRSF" id="PIRSF005900">
    <property type="entry name" value="Dps"/>
    <property type="match status" value="1"/>
</dbReference>
<evidence type="ECO:0000313" key="4">
    <source>
        <dbReference type="EMBL" id="SUT92238.1"/>
    </source>
</evidence>
<comment type="similarity">
    <text evidence="1 2">Belongs to the Dps family.</text>
</comment>
<dbReference type="PANTHER" id="PTHR42932:SF1">
    <property type="entry name" value="GENERAL STRESS PROTEIN 20U"/>
    <property type="match status" value="1"/>
</dbReference>
<dbReference type="Gene3D" id="1.20.1260.10">
    <property type="match status" value="1"/>
</dbReference>
<dbReference type="InterPro" id="IPR023188">
    <property type="entry name" value="DPS_DNA-bd_CS"/>
</dbReference>
<gene>
    <name evidence="4" type="primary">mrgA</name>
    <name evidence="4" type="ORF">NCTC10801_01640</name>
</gene>
<proteinExistence type="inferred from homology"/>
<accession>A0A380TW79</accession>
<evidence type="ECO:0000256" key="2">
    <source>
        <dbReference type="RuleBase" id="RU003875"/>
    </source>
</evidence>
<dbReference type="SUPFAM" id="SSF47240">
    <property type="entry name" value="Ferritin-like"/>
    <property type="match status" value="1"/>
</dbReference>
<dbReference type="CDD" id="cd01043">
    <property type="entry name" value="DPS"/>
    <property type="match status" value="1"/>
</dbReference>
<organism evidence="4 5">
    <name type="scientific">[Actinobacillus] rossii</name>
    <dbReference type="NCBI Taxonomy" id="123820"/>
    <lineage>
        <taxon>Bacteria</taxon>
        <taxon>Pseudomonadati</taxon>
        <taxon>Pseudomonadota</taxon>
        <taxon>Gammaproteobacteria</taxon>
        <taxon>Pasteurellales</taxon>
        <taxon>Pasteurellaceae</taxon>
    </lineage>
</organism>
<dbReference type="AlphaFoldDB" id="A0A380TW79"/>
<dbReference type="OrthoDB" id="9797687at2"/>
<sequence length="142" mass="16109">MSAVNTLKNLHATIKTFTFEMQKYHWMVKGKNFYNLHNAFEELYDWGFEQEDDVAERLLIIGSEPLLSIEDVQAFNKIVVLPKADLVETKMLANLKTSLETILALARQGLDEVGNDTGTDALLSDLVADVEKRLWMLNAYSA</sequence>
<name>A0A380TW79_9PAST</name>
<dbReference type="InterPro" id="IPR008331">
    <property type="entry name" value="Ferritin_DPS_dom"/>
</dbReference>
<keyword evidence="5" id="KW-1185">Reference proteome</keyword>
<evidence type="ECO:0000313" key="5">
    <source>
        <dbReference type="Proteomes" id="UP000254649"/>
    </source>
</evidence>
<dbReference type="PRINTS" id="PR01346">
    <property type="entry name" value="HELNAPAPROT"/>
</dbReference>
<evidence type="ECO:0000259" key="3">
    <source>
        <dbReference type="Pfam" id="PF00210"/>
    </source>
</evidence>
<dbReference type="Pfam" id="PF00210">
    <property type="entry name" value="Ferritin"/>
    <property type="match status" value="1"/>
</dbReference>
<keyword evidence="4" id="KW-0238">DNA-binding</keyword>
<dbReference type="EMBL" id="UFRQ01000003">
    <property type="protein sequence ID" value="SUT92238.1"/>
    <property type="molecule type" value="Genomic_DNA"/>
</dbReference>
<dbReference type="InterPro" id="IPR009078">
    <property type="entry name" value="Ferritin-like_SF"/>
</dbReference>
<dbReference type="Proteomes" id="UP000254649">
    <property type="component" value="Unassembled WGS sequence"/>
</dbReference>
<dbReference type="GO" id="GO:0008199">
    <property type="term" value="F:ferric iron binding"/>
    <property type="evidence" value="ECO:0007669"/>
    <property type="project" value="InterPro"/>
</dbReference>
<dbReference type="InterPro" id="IPR002177">
    <property type="entry name" value="DPS_DNA-bd"/>
</dbReference>
<dbReference type="PANTHER" id="PTHR42932">
    <property type="entry name" value="GENERAL STRESS PROTEIN 20U"/>
    <property type="match status" value="1"/>
</dbReference>
<feature type="domain" description="Ferritin/DPS" evidence="3">
    <location>
        <begin position="21"/>
        <end position="140"/>
    </location>
</feature>
<dbReference type="InterPro" id="IPR012347">
    <property type="entry name" value="Ferritin-like"/>
</dbReference>
<dbReference type="GO" id="GO:0003677">
    <property type="term" value="F:DNA binding"/>
    <property type="evidence" value="ECO:0007669"/>
    <property type="project" value="UniProtKB-KW"/>
</dbReference>
<protein>
    <submittedName>
        <fullName evidence="4">Metalloregulation DNA-binding stress protein</fullName>
    </submittedName>
</protein>
<reference evidence="4 5" key="1">
    <citation type="submission" date="2018-06" db="EMBL/GenBank/DDBJ databases">
        <authorList>
            <consortium name="Pathogen Informatics"/>
            <person name="Doyle S."/>
        </authorList>
    </citation>
    <scope>NUCLEOTIDE SEQUENCE [LARGE SCALE GENOMIC DNA]</scope>
    <source>
        <strain evidence="4 5">NCTC10801</strain>
    </source>
</reference>
<dbReference type="GO" id="GO:0016722">
    <property type="term" value="F:oxidoreductase activity, acting on metal ions"/>
    <property type="evidence" value="ECO:0007669"/>
    <property type="project" value="InterPro"/>
</dbReference>
<evidence type="ECO:0000256" key="1">
    <source>
        <dbReference type="ARBA" id="ARBA00009497"/>
    </source>
</evidence>
<dbReference type="PROSITE" id="PS00818">
    <property type="entry name" value="DPS_1"/>
    <property type="match status" value="1"/>
</dbReference>